<organism evidence="2 3">
    <name type="scientific">Eragrostis curvula</name>
    <name type="common">weeping love grass</name>
    <dbReference type="NCBI Taxonomy" id="38414"/>
    <lineage>
        <taxon>Eukaryota</taxon>
        <taxon>Viridiplantae</taxon>
        <taxon>Streptophyta</taxon>
        <taxon>Embryophyta</taxon>
        <taxon>Tracheophyta</taxon>
        <taxon>Spermatophyta</taxon>
        <taxon>Magnoliopsida</taxon>
        <taxon>Liliopsida</taxon>
        <taxon>Poales</taxon>
        <taxon>Poaceae</taxon>
        <taxon>PACMAD clade</taxon>
        <taxon>Chloridoideae</taxon>
        <taxon>Eragrostideae</taxon>
        <taxon>Eragrostidinae</taxon>
        <taxon>Eragrostis</taxon>
    </lineage>
</organism>
<dbReference type="CDD" id="cd22162">
    <property type="entry name" value="F-box_AtSKIP3-like"/>
    <property type="match status" value="1"/>
</dbReference>
<keyword evidence="3" id="KW-1185">Reference proteome</keyword>
<accession>A0A5J9W5H1</accession>
<dbReference type="Proteomes" id="UP000324897">
    <property type="component" value="Unassembled WGS sequence"/>
</dbReference>
<comment type="caution">
    <text evidence="2">The sequence shown here is derived from an EMBL/GenBank/DDBJ whole genome shotgun (WGS) entry which is preliminary data.</text>
</comment>
<dbReference type="PANTHER" id="PTHR32278:SF12">
    <property type="entry name" value="OS08G0150700 PROTEIN"/>
    <property type="match status" value="1"/>
</dbReference>
<evidence type="ECO:0008006" key="4">
    <source>
        <dbReference type="Google" id="ProtNLM"/>
    </source>
</evidence>
<gene>
    <name evidence="2" type="ORF">EJB05_09135</name>
</gene>
<dbReference type="PANTHER" id="PTHR32278">
    <property type="entry name" value="F-BOX DOMAIN-CONTAINING PROTEIN"/>
    <property type="match status" value="1"/>
</dbReference>
<evidence type="ECO:0000256" key="1">
    <source>
        <dbReference type="SAM" id="MobiDB-lite"/>
    </source>
</evidence>
<dbReference type="Pfam" id="PF14299">
    <property type="entry name" value="PP2"/>
    <property type="match status" value="1"/>
</dbReference>
<sequence length="369" mass="40028">MNLARGAEGTAGSKQSTPRTRGANAASLSSAPPPGTVATCYTIRAAPTDYSLFVAFLLLCHSRCVLGRLTATPLQIPDHDRRLHSAEQSVRALTYFSSLLLLQFQFMLSPRDASRCAAVSPAFRAAADSDHVWRRFIPDDLRPASKRSGSDKEAYLALCDDATNAAGDDEAGGGCRVWLEKASGAKCYALSARRLSLPWDDGEFSWRWTTHPSSRFGEVAELFHCTCLDIYAQLPTAALTQATTYAAYLVYGTAEESRGLSYPDQETVVTVGGREVARHAVCLRPDDAEARKFRGGGAAAPGGEAPRRPRVRDDGWWEMEMGRLCTASAAAGDKDEEEVVASFEVLGWYPKRGLIVEGVEFRPLLPANS</sequence>
<dbReference type="InterPro" id="IPR036047">
    <property type="entry name" value="F-box-like_dom_sf"/>
</dbReference>
<dbReference type="AlphaFoldDB" id="A0A5J9W5H1"/>
<feature type="region of interest" description="Disordered" evidence="1">
    <location>
        <begin position="1"/>
        <end position="32"/>
    </location>
</feature>
<reference evidence="2 3" key="1">
    <citation type="journal article" date="2019" name="Sci. Rep.">
        <title>A high-quality genome of Eragrostis curvula grass provides insights into Poaceae evolution and supports new strategies to enhance forage quality.</title>
        <authorList>
            <person name="Carballo J."/>
            <person name="Santos B.A.C.M."/>
            <person name="Zappacosta D."/>
            <person name="Garbus I."/>
            <person name="Selva J.P."/>
            <person name="Gallo C.A."/>
            <person name="Diaz A."/>
            <person name="Albertini E."/>
            <person name="Caccamo M."/>
            <person name="Echenique V."/>
        </authorList>
    </citation>
    <scope>NUCLEOTIDE SEQUENCE [LARGE SCALE GENOMIC DNA]</scope>
    <source>
        <strain evidence="3">cv. Victoria</strain>
        <tissue evidence="2">Leaf</tissue>
    </source>
</reference>
<dbReference type="Gramene" id="TVU42714">
    <property type="protein sequence ID" value="TVU42714"/>
    <property type="gene ID" value="EJB05_09135"/>
</dbReference>
<dbReference type="EMBL" id="RWGY01000005">
    <property type="protein sequence ID" value="TVU42714.1"/>
    <property type="molecule type" value="Genomic_DNA"/>
</dbReference>
<feature type="non-terminal residue" evidence="2">
    <location>
        <position position="1"/>
    </location>
</feature>
<proteinExistence type="predicted"/>
<dbReference type="SUPFAM" id="SSF81383">
    <property type="entry name" value="F-box domain"/>
    <property type="match status" value="1"/>
</dbReference>
<evidence type="ECO:0000313" key="2">
    <source>
        <dbReference type="EMBL" id="TVU42714.1"/>
    </source>
</evidence>
<name>A0A5J9W5H1_9POAL</name>
<protein>
    <recommendedName>
        <fullName evidence="4">F-box domain-containing protein</fullName>
    </recommendedName>
</protein>
<dbReference type="OrthoDB" id="606837at2759"/>
<evidence type="ECO:0000313" key="3">
    <source>
        <dbReference type="Proteomes" id="UP000324897"/>
    </source>
</evidence>
<dbReference type="InterPro" id="IPR025886">
    <property type="entry name" value="PP2-like"/>
</dbReference>